<dbReference type="EMBL" id="PCXP01000019">
    <property type="protein sequence ID" value="PIR41894.1"/>
    <property type="molecule type" value="Genomic_DNA"/>
</dbReference>
<evidence type="ECO:0000313" key="2">
    <source>
        <dbReference type="EMBL" id="PIR41894.1"/>
    </source>
</evidence>
<keyword evidence="1" id="KW-1133">Transmembrane helix</keyword>
<dbReference type="Proteomes" id="UP000230208">
    <property type="component" value="Unassembled WGS sequence"/>
</dbReference>
<comment type="caution">
    <text evidence="2">The sequence shown here is derived from an EMBL/GenBank/DDBJ whole genome shotgun (WGS) entry which is preliminary data.</text>
</comment>
<feature type="transmembrane region" description="Helical" evidence="1">
    <location>
        <begin position="7"/>
        <end position="26"/>
    </location>
</feature>
<name>A0A2H0R788_9BACT</name>
<reference evidence="2 3" key="1">
    <citation type="submission" date="2017-09" db="EMBL/GenBank/DDBJ databases">
        <title>Depth-based differentiation of microbial function through sediment-hosted aquifers and enrichment of novel symbionts in the deep terrestrial subsurface.</title>
        <authorList>
            <person name="Probst A.J."/>
            <person name="Ladd B."/>
            <person name="Jarett J.K."/>
            <person name="Geller-Mcgrath D.E."/>
            <person name="Sieber C.M."/>
            <person name="Emerson J.B."/>
            <person name="Anantharaman K."/>
            <person name="Thomas B.C."/>
            <person name="Malmstrom R."/>
            <person name="Stieglmeier M."/>
            <person name="Klingl A."/>
            <person name="Woyke T."/>
            <person name="Ryan C.M."/>
            <person name="Banfield J.F."/>
        </authorList>
    </citation>
    <scope>NUCLEOTIDE SEQUENCE [LARGE SCALE GENOMIC DNA]</scope>
    <source>
        <strain evidence="2">CG10_big_fil_rev_8_21_14_0_10_37_15</strain>
    </source>
</reference>
<keyword evidence="1" id="KW-0472">Membrane</keyword>
<gene>
    <name evidence="2" type="ORF">COV30_01740</name>
</gene>
<feature type="transmembrane region" description="Helical" evidence="1">
    <location>
        <begin position="73"/>
        <end position="93"/>
    </location>
</feature>
<organism evidence="2 3">
    <name type="scientific">Candidatus Yanofskybacteria bacterium CG10_big_fil_rev_8_21_14_0_10_37_15</name>
    <dbReference type="NCBI Taxonomy" id="1975097"/>
    <lineage>
        <taxon>Bacteria</taxon>
        <taxon>Candidatus Yanofskyibacteriota</taxon>
    </lineage>
</organism>
<protein>
    <submittedName>
        <fullName evidence="2">Uncharacterized protein</fullName>
    </submittedName>
</protein>
<accession>A0A2H0R788</accession>
<keyword evidence="1" id="KW-0812">Transmembrane</keyword>
<proteinExistence type="predicted"/>
<feature type="transmembrane region" description="Helical" evidence="1">
    <location>
        <begin position="32"/>
        <end position="61"/>
    </location>
</feature>
<sequence>MAEKLNLILIFVALLVLDGIFLPAVFGFKESLAVFIFILAMILNWKVSSFVLWFGFGFSFFLEFFWKLQPGSLLFLFLAVALIYLLTSSLLAIKRYVGALILSFCLWFWFWNNGFMTVVTSFSVFALCFFLFDHVVKIKNSPVKFNG</sequence>
<evidence type="ECO:0000313" key="3">
    <source>
        <dbReference type="Proteomes" id="UP000230208"/>
    </source>
</evidence>
<dbReference type="AlphaFoldDB" id="A0A2H0R788"/>
<evidence type="ECO:0000256" key="1">
    <source>
        <dbReference type="SAM" id="Phobius"/>
    </source>
</evidence>
<feature type="transmembrane region" description="Helical" evidence="1">
    <location>
        <begin position="99"/>
        <end position="132"/>
    </location>
</feature>